<gene>
    <name evidence="2" type="ORF">FFLO_02953</name>
</gene>
<proteinExistence type="predicted"/>
<sequence length="418" mass="48056">MSSTADIIYIYKDGPEFPDSELTGEQQLAEQRAYVESFAKFEEEEANNGDDKDEHASDSGTEDYIPSDDEGADPLAEPPADVEQSISNDGTSRFLQEILSEERRVQGWQSIVEEINKFMKTVPPRDITASKNLLNLSCALKPDEQTGVDIVLWTGDDSHFALPEYWDYTLDCIKKMDARETVDGIVGKLFRSAFAKYRDDIQALMVEAGQVQPSGDTAMEEDEVNFISWMEYFGRSGSWITTSELLTRIWNHLSTYGPPPLVSLDEPRFLINYVPVKKVGDPLVAQRDLRNILLLYHYFRTRSERLISQITDQMMDEEDSQGHRLRMVTEIVRLRKGFNSERHKPKWRRVKREVQTPFFPTLPVSAGPTKAELSQESQEQRTTRLKARKRELEYFVWERVGANDPGESFDKWLKGDTK</sequence>
<dbReference type="EMBL" id="JABELV010000051">
    <property type="protein sequence ID" value="KAG7553598.1"/>
    <property type="molecule type" value="Genomic_DNA"/>
</dbReference>
<evidence type="ECO:0000313" key="3">
    <source>
        <dbReference type="Proteomes" id="UP000812966"/>
    </source>
</evidence>
<accession>A0A8K0JRX9</accession>
<comment type="caution">
    <text evidence="2">The sequence shown here is derived from an EMBL/GenBank/DDBJ whole genome shotgun (WGS) entry which is preliminary data.</text>
</comment>
<feature type="region of interest" description="Disordered" evidence="1">
    <location>
        <begin position="365"/>
        <end position="384"/>
    </location>
</feature>
<feature type="region of interest" description="Disordered" evidence="1">
    <location>
        <begin position="40"/>
        <end position="88"/>
    </location>
</feature>
<evidence type="ECO:0000313" key="2">
    <source>
        <dbReference type="EMBL" id="KAG7553598.1"/>
    </source>
</evidence>
<reference evidence="2" key="1">
    <citation type="submission" date="2020-04" db="EMBL/GenBank/DDBJ databases">
        <title>Analysis of mating type loci in Filobasidium floriforme.</title>
        <authorList>
            <person name="Nowrousian M."/>
        </authorList>
    </citation>
    <scope>NUCLEOTIDE SEQUENCE</scope>
    <source>
        <strain evidence="2">CBS 6242</strain>
    </source>
</reference>
<protein>
    <submittedName>
        <fullName evidence="2">Uncharacterized protein</fullName>
    </submittedName>
</protein>
<keyword evidence="3" id="KW-1185">Reference proteome</keyword>
<dbReference type="AlphaFoldDB" id="A0A8K0JRX9"/>
<evidence type="ECO:0000256" key="1">
    <source>
        <dbReference type="SAM" id="MobiDB-lite"/>
    </source>
</evidence>
<dbReference type="Proteomes" id="UP000812966">
    <property type="component" value="Unassembled WGS sequence"/>
</dbReference>
<organism evidence="2 3">
    <name type="scientific">Filobasidium floriforme</name>
    <dbReference type="NCBI Taxonomy" id="5210"/>
    <lineage>
        <taxon>Eukaryota</taxon>
        <taxon>Fungi</taxon>
        <taxon>Dikarya</taxon>
        <taxon>Basidiomycota</taxon>
        <taxon>Agaricomycotina</taxon>
        <taxon>Tremellomycetes</taxon>
        <taxon>Filobasidiales</taxon>
        <taxon>Filobasidiaceae</taxon>
        <taxon>Filobasidium</taxon>
    </lineage>
</organism>
<name>A0A8K0JRX9_9TREE</name>